<evidence type="ECO:0000313" key="2">
    <source>
        <dbReference type="EMBL" id="VDP89118.1"/>
    </source>
</evidence>
<dbReference type="EMBL" id="UZAN01051775">
    <property type="protein sequence ID" value="VDP89118.1"/>
    <property type="molecule type" value="Genomic_DNA"/>
</dbReference>
<evidence type="ECO:0000313" key="3">
    <source>
        <dbReference type="Proteomes" id="UP000272942"/>
    </source>
</evidence>
<dbReference type="WBParaSite" id="ECPE_0001195101-mRNA-1">
    <property type="protein sequence ID" value="ECPE_0001195101-mRNA-1"/>
    <property type="gene ID" value="ECPE_0001195101"/>
</dbReference>
<proteinExistence type="predicted"/>
<accession>A0A183AY81</accession>
<name>A0A183AY81_9TREM</name>
<dbReference type="InterPro" id="IPR011044">
    <property type="entry name" value="Quino_amine_DH_bsu"/>
</dbReference>
<dbReference type="SUPFAM" id="SSF50998">
    <property type="entry name" value="Quinoprotein alcohol dehydrogenase-like"/>
    <property type="match status" value="1"/>
</dbReference>
<keyword evidence="3" id="KW-1185">Reference proteome</keyword>
<organism evidence="4">
    <name type="scientific">Echinostoma caproni</name>
    <dbReference type="NCBI Taxonomy" id="27848"/>
    <lineage>
        <taxon>Eukaryota</taxon>
        <taxon>Metazoa</taxon>
        <taxon>Spiralia</taxon>
        <taxon>Lophotrochozoa</taxon>
        <taxon>Platyhelminthes</taxon>
        <taxon>Trematoda</taxon>
        <taxon>Digenea</taxon>
        <taxon>Plagiorchiida</taxon>
        <taxon>Echinostomata</taxon>
        <taxon>Echinostomatoidea</taxon>
        <taxon>Echinostomatidae</taxon>
        <taxon>Echinostoma</taxon>
    </lineage>
</organism>
<evidence type="ECO:0000256" key="1">
    <source>
        <dbReference type="SAM" id="MobiDB-lite"/>
    </source>
</evidence>
<dbReference type="AlphaFoldDB" id="A0A183AY81"/>
<evidence type="ECO:0000313" key="4">
    <source>
        <dbReference type="WBParaSite" id="ECPE_0001195101-mRNA-1"/>
    </source>
</evidence>
<sequence length="895" mass="97193">MTTETITEDKETQPIIQPNKDSPFKYMIIVDNATGEMYLVDVHEGKIVEGAQILSNGLTRLKDNTLVAPGAEGEHRYFYVDGGNGDGSTMIFDRRTGKQLTDVTFDADGVIHLPDGTMAVARLPSADRYLVVTDKNTGRSIVFDRHIGIEIEAAVLESNGLIRLPSGKVVAPTSKLGQRYHVIFDENGNVEAVYNRSTGESITGATITPNGIITFEDDQLGIVPSAEAERYVVVTHPITGDLVVLDRRTGTPVPGATLEENGLIRFDDGTYAAPAPAEGESRYMIVTDPDTMEKQVYDRWTGELLHGATVDEHGLITLPDGSMYASPTEQGHRYRLVTSAQDNRTIVIDTRTGMPVHGATIMDNGLIRLEDGTVVAPGSARGSRYMLVDESDGVSSYSIYDRQTGSLIVGAMVDSLGVIRLPDGTVDILEMPHADRFLVVRDDRTNELLVFDRHLGRKLEGAVVESHGLIRLPSGSVVVASSDDGSKLLVFPPAEDSELIVYDRFTGLHQAGAYIDEADVIHLPNGTLATIPSQQGGRYIAVTLPENGRVVAFDKRSGCQLKGEVLGDSGFFRLSDRNLLALSNYSAGRFLLLNVSDLNSAVVFDRETGEPIAGAIVLNHEVIQLPNDSLAIAQSQTGARYYVFYDKRTELVHIFDRRTGELLPDATVLPSGLVELGDGRIRATAHPGNFQYLIATDPSGVQMVYDALSGEPIIDAIILEDGFIQLPTGEIVAPGRVNGPRYVIRADPEGRALAVYDTMSGLTVPNAVVRADGMIQFPNGVLFPTATSTLHDKNRYFVMKNTTDQSVSIYDLVTGALVTEYVVTDDGQHQLVDGTIVTQVYNDTMISPTVDHKPQEPDHLTSSREKTNTSMDSVRWMNATTHPEGIVVSLVALLA</sequence>
<dbReference type="InterPro" id="IPR015943">
    <property type="entry name" value="WD40/YVTN_repeat-like_dom_sf"/>
</dbReference>
<dbReference type="InterPro" id="IPR011047">
    <property type="entry name" value="Quinoprotein_ADH-like_sf"/>
</dbReference>
<reference evidence="4" key="1">
    <citation type="submission" date="2016-06" db="UniProtKB">
        <authorList>
            <consortium name="WormBaseParasite"/>
        </authorList>
    </citation>
    <scope>IDENTIFICATION</scope>
</reference>
<dbReference type="SUPFAM" id="SSF50969">
    <property type="entry name" value="YVTN repeat-like/Quinoprotein amine dehydrogenase"/>
    <property type="match status" value="1"/>
</dbReference>
<gene>
    <name evidence="2" type="ORF">ECPE_LOCUS11916</name>
</gene>
<feature type="compositionally biased region" description="Basic and acidic residues" evidence="1">
    <location>
        <begin position="850"/>
        <end position="867"/>
    </location>
</feature>
<dbReference type="Proteomes" id="UP000272942">
    <property type="component" value="Unassembled WGS sequence"/>
</dbReference>
<reference evidence="2 3" key="2">
    <citation type="submission" date="2018-11" db="EMBL/GenBank/DDBJ databases">
        <authorList>
            <consortium name="Pathogen Informatics"/>
        </authorList>
    </citation>
    <scope>NUCLEOTIDE SEQUENCE [LARGE SCALE GENOMIC DNA]</scope>
    <source>
        <strain evidence="2 3">Egypt</strain>
    </source>
</reference>
<dbReference type="OrthoDB" id="5983381at2759"/>
<protein>
    <submittedName>
        <fullName evidence="4">GRAM_POS_ANCHORING domain-containing protein</fullName>
    </submittedName>
</protein>
<dbReference type="Gene3D" id="2.130.10.10">
    <property type="entry name" value="YVTN repeat-like/Quinoprotein amine dehydrogenase"/>
    <property type="match status" value="1"/>
</dbReference>
<feature type="region of interest" description="Disordered" evidence="1">
    <location>
        <begin position="848"/>
        <end position="869"/>
    </location>
</feature>